<feature type="active site" description="Proton donor" evidence="4">
    <location>
        <position position="293"/>
    </location>
</feature>
<gene>
    <name evidence="6" type="ORF">Phou_085580</name>
</gene>
<dbReference type="InterPro" id="IPR016292">
    <property type="entry name" value="Epoxide_hydrolase"/>
</dbReference>
<reference evidence="6 7" key="2">
    <citation type="submission" date="2020-03" db="EMBL/GenBank/DDBJ databases">
        <authorList>
            <person name="Ichikawa N."/>
            <person name="Kimura A."/>
            <person name="Kitahashi Y."/>
            <person name="Uohara A."/>
        </authorList>
    </citation>
    <scope>NUCLEOTIDE SEQUENCE [LARGE SCALE GENOMIC DNA]</scope>
    <source>
        <strain evidence="6 7">NBRC 108639</strain>
    </source>
</reference>
<dbReference type="SUPFAM" id="SSF53474">
    <property type="entry name" value="alpha/beta-Hydrolases"/>
    <property type="match status" value="1"/>
</dbReference>
<dbReference type="Proteomes" id="UP000482800">
    <property type="component" value="Unassembled WGS sequence"/>
</dbReference>
<dbReference type="EMBL" id="BLPF01000003">
    <property type="protein sequence ID" value="GFJ84378.1"/>
    <property type="molecule type" value="Genomic_DNA"/>
</dbReference>
<dbReference type="AlphaFoldDB" id="A0A6V8KP41"/>
<organism evidence="6 7">
    <name type="scientific">Phytohabitans houttuyneae</name>
    <dbReference type="NCBI Taxonomy" id="1076126"/>
    <lineage>
        <taxon>Bacteria</taxon>
        <taxon>Bacillati</taxon>
        <taxon>Actinomycetota</taxon>
        <taxon>Actinomycetes</taxon>
        <taxon>Micromonosporales</taxon>
        <taxon>Micromonosporaceae</taxon>
    </lineage>
</organism>
<evidence type="ECO:0000256" key="3">
    <source>
        <dbReference type="ARBA" id="ARBA00022801"/>
    </source>
</evidence>
<feature type="domain" description="Epoxide hydrolase N-terminal" evidence="5">
    <location>
        <begin position="8"/>
        <end position="113"/>
    </location>
</feature>
<dbReference type="GO" id="GO:0004301">
    <property type="term" value="F:epoxide hydrolase activity"/>
    <property type="evidence" value="ECO:0007669"/>
    <property type="project" value="TreeGrafter"/>
</dbReference>
<evidence type="ECO:0000256" key="2">
    <source>
        <dbReference type="ARBA" id="ARBA00022797"/>
    </source>
</evidence>
<dbReference type="Pfam" id="PF06441">
    <property type="entry name" value="EHN"/>
    <property type="match status" value="1"/>
</dbReference>
<keyword evidence="2" id="KW-0058">Aromatic hydrocarbons catabolism</keyword>
<feature type="active site" description="Nucleophile" evidence="4">
    <location>
        <position position="172"/>
    </location>
</feature>
<evidence type="ECO:0000313" key="6">
    <source>
        <dbReference type="EMBL" id="GFJ84378.1"/>
    </source>
</evidence>
<keyword evidence="7" id="KW-1185">Reference proteome</keyword>
<keyword evidence="3 6" id="KW-0378">Hydrolase</keyword>
<evidence type="ECO:0000256" key="1">
    <source>
        <dbReference type="ARBA" id="ARBA00010088"/>
    </source>
</evidence>
<dbReference type="Gene3D" id="3.40.50.1820">
    <property type="entry name" value="alpha/beta hydrolase"/>
    <property type="match status" value="1"/>
</dbReference>
<dbReference type="PIRSF" id="PIRSF001112">
    <property type="entry name" value="Epoxide_hydrolase"/>
    <property type="match status" value="1"/>
</dbReference>
<dbReference type="PANTHER" id="PTHR21661:SF35">
    <property type="entry name" value="EPOXIDE HYDROLASE"/>
    <property type="match status" value="1"/>
</dbReference>
<dbReference type="InterPro" id="IPR029058">
    <property type="entry name" value="AB_hydrolase_fold"/>
</dbReference>
<reference evidence="6 7" key="1">
    <citation type="submission" date="2020-03" db="EMBL/GenBank/DDBJ databases">
        <title>Whole genome shotgun sequence of Phytohabitans houttuyneae NBRC 108639.</title>
        <authorList>
            <person name="Komaki H."/>
            <person name="Tamura T."/>
        </authorList>
    </citation>
    <scope>NUCLEOTIDE SEQUENCE [LARGE SCALE GENOMIC DNA]</scope>
    <source>
        <strain evidence="6 7">NBRC 108639</strain>
    </source>
</reference>
<evidence type="ECO:0000256" key="4">
    <source>
        <dbReference type="PIRSR" id="PIRSR001112-1"/>
    </source>
</evidence>
<proteinExistence type="inferred from homology"/>
<sequence>MAPTVVRMTPFRIDIPDADLDDLRERLARTRWPAQLPGEGWSRGVPVAHLRELAAHWRDGFDWRAQEAQLNAFPQFTTKIDGLDVHFLHVRSPRPDALPLLLTHGWPASFVEFVRLIPLLTGTFHVVVPSVPGFGFSAPPRAAGFSVDAVARMWATLMARLGYDRYGTQGGDLGAYVAPQVAIVDAEHVVGVHIDGGLGFPTEDDVAAMSEAERDEYQQVMSWAGHGVDHHALLRAAPQTFAYGWQDSPAAALAWLAQKFRDFGDEVERDLFLTNASVYWFTGTFGTSSWPMYDTARSTWPTGQKAVPSGVYAGGPALFRRLAERDNTIVHWPEGNPGGHFVAMEEPAAHAADIAAFFDKVAR</sequence>
<evidence type="ECO:0000313" key="7">
    <source>
        <dbReference type="Proteomes" id="UP000482800"/>
    </source>
</evidence>
<feature type="active site" description="Proton acceptor" evidence="4">
    <location>
        <position position="340"/>
    </location>
</feature>
<name>A0A6V8KP41_9ACTN</name>
<accession>A0A6V8KP41</accession>
<dbReference type="InterPro" id="IPR010497">
    <property type="entry name" value="Epoxide_hydro_N"/>
</dbReference>
<dbReference type="PANTHER" id="PTHR21661">
    <property type="entry name" value="EPOXIDE HYDROLASE 1-RELATED"/>
    <property type="match status" value="1"/>
</dbReference>
<comment type="caution">
    <text evidence="6">The sequence shown here is derived from an EMBL/GenBank/DDBJ whole genome shotgun (WGS) entry which is preliminary data.</text>
</comment>
<protein>
    <submittedName>
        <fullName evidence="6">Microsomal epoxide hydrolase</fullName>
    </submittedName>
</protein>
<evidence type="ECO:0000259" key="5">
    <source>
        <dbReference type="Pfam" id="PF06441"/>
    </source>
</evidence>
<dbReference type="GO" id="GO:0097176">
    <property type="term" value="P:epoxide metabolic process"/>
    <property type="evidence" value="ECO:0007669"/>
    <property type="project" value="TreeGrafter"/>
</dbReference>
<comment type="similarity">
    <text evidence="1">Belongs to the peptidase S33 family.</text>
</comment>